<evidence type="ECO:0000313" key="3">
    <source>
        <dbReference type="Proteomes" id="UP000521943"/>
    </source>
</evidence>
<evidence type="ECO:0000313" key="2">
    <source>
        <dbReference type="EMBL" id="KAF6741805.1"/>
    </source>
</evidence>
<gene>
    <name evidence="2" type="ORF">DFP72DRAFT_1054671</name>
</gene>
<dbReference type="OrthoDB" id="10357205at2759"/>
<feature type="region of interest" description="Disordered" evidence="1">
    <location>
        <begin position="120"/>
        <end position="140"/>
    </location>
</feature>
<keyword evidence="3" id="KW-1185">Reference proteome</keyword>
<sequence length="228" mass="25114">MPPSFCMCSSLALDPALDWSESNPWATHLQEDNGDALASYSQHECPTNVLGGHYAASAQAPEHTKVSHCHRQYTVPCVPQAQVIEIERNAGQSIIVVIPPSHSTQNVRFGRAGNVNLGSNYGRAPRRASHPVTNSTATQNRDHWQTATAVQTAFNFELPYYSYGSTHRLRGDCASYIYPGSEPSVEGYIPQAATNSHPLGAMERVEDRPSRGRKKGVWTGIVRLFRRP</sequence>
<feature type="compositionally biased region" description="Polar residues" evidence="1">
    <location>
        <begin position="131"/>
        <end position="140"/>
    </location>
</feature>
<name>A0A8H6H8D8_9AGAR</name>
<evidence type="ECO:0000256" key="1">
    <source>
        <dbReference type="SAM" id="MobiDB-lite"/>
    </source>
</evidence>
<protein>
    <submittedName>
        <fullName evidence="2">Uncharacterized protein</fullName>
    </submittedName>
</protein>
<proteinExistence type="predicted"/>
<dbReference type="EMBL" id="JACGCI010000217">
    <property type="protein sequence ID" value="KAF6741805.1"/>
    <property type="molecule type" value="Genomic_DNA"/>
</dbReference>
<organism evidence="2 3">
    <name type="scientific">Ephemerocybe angulata</name>
    <dbReference type="NCBI Taxonomy" id="980116"/>
    <lineage>
        <taxon>Eukaryota</taxon>
        <taxon>Fungi</taxon>
        <taxon>Dikarya</taxon>
        <taxon>Basidiomycota</taxon>
        <taxon>Agaricomycotina</taxon>
        <taxon>Agaricomycetes</taxon>
        <taxon>Agaricomycetidae</taxon>
        <taxon>Agaricales</taxon>
        <taxon>Agaricineae</taxon>
        <taxon>Psathyrellaceae</taxon>
        <taxon>Ephemerocybe</taxon>
    </lineage>
</organism>
<reference evidence="2 3" key="1">
    <citation type="submission" date="2020-07" db="EMBL/GenBank/DDBJ databases">
        <title>Comparative genomics of pyrophilous fungi reveals a link between fire events and developmental genes.</title>
        <authorList>
            <consortium name="DOE Joint Genome Institute"/>
            <person name="Steindorff A.S."/>
            <person name="Carver A."/>
            <person name="Calhoun S."/>
            <person name="Stillman K."/>
            <person name="Liu H."/>
            <person name="Lipzen A."/>
            <person name="Pangilinan J."/>
            <person name="Labutti K."/>
            <person name="Bruns T.D."/>
            <person name="Grigoriev I.V."/>
        </authorList>
    </citation>
    <scope>NUCLEOTIDE SEQUENCE [LARGE SCALE GENOMIC DNA]</scope>
    <source>
        <strain evidence="2 3">CBS 144469</strain>
    </source>
</reference>
<dbReference type="AlphaFoldDB" id="A0A8H6H8D8"/>
<comment type="caution">
    <text evidence="2">The sequence shown here is derived from an EMBL/GenBank/DDBJ whole genome shotgun (WGS) entry which is preliminary data.</text>
</comment>
<accession>A0A8H6H8D8</accession>
<dbReference type="Proteomes" id="UP000521943">
    <property type="component" value="Unassembled WGS sequence"/>
</dbReference>